<keyword evidence="1" id="KW-0472">Membrane</keyword>
<organism evidence="2 3">
    <name type="scientific">Sulfobacillus acidophilus</name>
    <dbReference type="NCBI Taxonomy" id="53633"/>
    <lineage>
        <taxon>Bacteria</taxon>
        <taxon>Bacillati</taxon>
        <taxon>Bacillota</taxon>
        <taxon>Clostridia</taxon>
        <taxon>Eubacteriales</taxon>
        <taxon>Clostridiales Family XVII. Incertae Sedis</taxon>
        <taxon>Sulfobacillus</taxon>
    </lineage>
</organism>
<evidence type="ECO:0000313" key="3">
    <source>
        <dbReference type="Proteomes" id="UP000241848"/>
    </source>
</evidence>
<sequence>MTAHKRKVRVRWRRAITLVIGAYLVYWCVVSLHHMWVIGQREASLTQKIVVVQRENRLLSTDIHRLHNPTTLKRILTGRAPLPNLNSVE</sequence>
<keyword evidence="1" id="KW-0812">Transmembrane</keyword>
<proteinExistence type="predicted"/>
<keyword evidence="1" id="KW-1133">Transmembrane helix</keyword>
<evidence type="ECO:0008006" key="4">
    <source>
        <dbReference type="Google" id="ProtNLM"/>
    </source>
</evidence>
<feature type="transmembrane region" description="Helical" evidence="1">
    <location>
        <begin position="15"/>
        <end position="36"/>
    </location>
</feature>
<evidence type="ECO:0000256" key="1">
    <source>
        <dbReference type="SAM" id="Phobius"/>
    </source>
</evidence>
<protein>
    <recommendedName>
        <fullName evidence="4">Cell division protein FtsL</fullName>
    </recommendedName>
</protein>
<dbReference type="Proteomes" id="UP000241848">
    <property type="component" value="Unassembled WGS sequence"/>
</dbReference>
<reference evidence="2 3" key="1">
    <citation type="journal article" date="2014" name="BMC Genomics">
        <title>Comparison of environmental and isolate Sulfobacillus genomes reveals diverse carbon, sulfur, nitrogen, and hydrogen metabolisms.</title>
        <authorList>
            <person name="Justice N.B."/>
            <person name="Norman A."/>
            <person name="Brown C.T."/>
            <person name="Singh A."/>
            <person name="Thomas B.C."/>
            <person name="Banfield J.F."/>
        </authorList>
    </citation>
    <scope>NUCLEOTIDE SEQUENCE [LARGE SCALE GENOMIC DNA]</scope>
    <source>
        <strain evidence="2">AMDSBA3</strain>
    </source>
</reference>
<name>A0A2T2WH42_9FIRM</name>
<dbReference type="AlphaFoldDB" id="A0A2T2WH42"/>
<accession>A0A2T2WH42</accession>
<evidence type="ECO:0000313" key="2">
    <source>
        <dbReference type="EMBL" id="PSR21562.1"/>
    </source>
</evidence>
<dbReference type="EMBL" id="PXYV01000031">
    <property type="protein sequence ID" value="PSR21562.1"/>
    <property type="molecule type" value="Genomic_DNA"/>
</dbReference>
<comment type="caution">
    <text evidence="2">The sequence shown here is derived from an EMBL/GenBank/DDBJ whole genome shotgun (WGS) entry which is preliminary data.</text>
</comment>
<gene>
    <name evidence="2" type="ORF">C7B45_10145</name>
</gene>